<reference evidence="2 3" key="1">
    <citation type="submission" date="2019-01" db="EMBL/GenBank/DDBJ databases">
        <title>A draft genome assembly of the solar-powered sea slug Elysia chlorotica.</title>
        <authorList>
            <person name="Cai H."/>
            <person name="Li Q."/>
            <person name="Fang X."/>
            <person name="Li J."/>
            <person name="Curtis N.E."/>
            <person name="Altenburger A."/>
            <person name="Shibata T."/>
            <person name="Feng M."/>
            <person name="Maeda T."/>
            <person name="Schwartz J.A."/>
            <person name="Shigenobu S."/>
            <person name="Lundholm N."/>
            <person name="Nishiyama T."/>
            <person name="Yang H."/>
            <person name="Hasebe M."/>
            <person name="Li S."/>
            <person name="Pierce S.K."/>
            <person name="Wang J."/>
        </authorList>
    </citation>
    <scope>NUCLEOTIDE SEQUENCE [LARGE SCALE GENOMIC DNA]</scope>
    <source>
        <strain evidence="2">EC2010</strain>
        <tissue evidence="2">Whole organism of an adult</tissue>
    </source>
</reference>
<organism evidence="2 3">
    <name type="scientific">Elysia chlorotica</name>
    <name type="common">Eastern emerald elysia</name>
    <name type="synonym">Sea slug</name>
    <dbReference type="NCBI Taxonomy" id="188477"/>
    <lineage>
        <taxon>Eukaryota</taxon>
        <taxon>Metazoa</taxon>
        <taxon>Spiralia</taxon>
        <taxon>Lophotrochozoa</taxon>
        <taxon>Mollusca</taxon>
        <taxon>Gastropoda</taxon>
        <taxon>Heterobranchia</taxon>
        <taxon>Euthyneura</taxon>
        <taxon>Panpulmonata</taxon>
        <taxon>Sacoglossa</taxon>
        <taxon>Placobranchoidea</taxon>
        <taxon>Plakobranchidae</taxon>
        <taxon>Elysia</taxon>
    </lineage>
</organism>
<evidence type="ECO:0000313" key="3">
    <source>
        <dbReference type="Proteomes" id="UP000271974"/>
    </source>
</evidence>
<name>A0A3S1BV30_ELYCH</name>
<comment type="caution">
    <text evidence="2">The sequence shown here is derived from an EMBL/GenBank/DDBJ whole genome shotgun (WGS) entry which is preliminary data.</text>
</comment>
<dbReference type="OrthoDB" id="102511at2759"/>
<evidence type="ECO:0000259" key="1">
    <source>
        <dbReference type="Pfam" id="PF10487"/>
    </source>
</evidence>
<gene>
    <name evidence="2" type="ORF">EGW08_016677</name>
</gene>
<dbReference type="InterPro" id="IPR044840">
    <property type="entry name" value="Nup188"/>
</dbReference>
<sequence>MAGAGIDSFGNQVLWQIISGTGFLRPLNLIDAELNKNKDKLLQGLSHYKKYKTPSGETLRSRKLKKHHHEFIVKLAQFLGLDVLQTHDLFCSYLLTEYKSTQKELDHILNHERSAQVFILKMQEFYHGERLYLLRCLRNILLWLDGEHAYKEAFETFLIPLLDQHKLGNKLLSQFEELCNTPLPTKDLNGPLMGGTQVLLWAHQNLREQAEVLELLLIYYRNFDMDLPTLLDFCNRFKKHGFGWGQSYKHLVDGQMEKIVQRIGYLEVYILLEGMDLLNASDDNNLSEHVILKDSSGMEKLEAVISQLGSEPIHGPILLGWSVLQYIRGDSEQNRSSSPNEAAAADSTLAEPGKVESLIRSAQKFGFQALQLGVFEFLLEMLEAEPFCGKSDLASVAHYLVYSVLSALLSVYHEETLGNTEALYGIAYKLCKWDFIAEKNWMKTNEPEGLTILYESSKQWFPLDFACFVQLNISLASASAYSAQKVKKELLRLQFYTEALDNNRAQDLQTTAEQGVFVLKRDKRPYQNSFFKIEHKTRGTVIQPT</sequence>
<dbReference type="STRING" id="188477.A0A3S1BV30"/>
<feature type="non-terminal residue" evidence="2">
    <location>
        <position position="545"/>
    </location>
</feature>
<dbReference type="GO" id="GO:0017056">
    <property type="term" value="F:structural constituent of nuclear pore"/>
    <property type="evidence" value="ECO:0007669"/>
    <property type="project" value="InterPro"/>
</dbReference>
<dbReference type="Proteomes" id="UP000271974">
    <property type="component" value="Unassembled WGS sequence"/>
</dbReference>
<dbReference type="PANTHER" id="PTHR31431:SF1">
    <property type="entry name" value="NUCLEOPORIN NUP188"/>
    <property type="match status" value="1"/>
</dbReference>
<dbReference type="AlphaFoldDB" id="A0A3S1BV30"/>
<dbReference type="GO" id="GO:0006405">
    <property type="term" value="P:RNA export from nucleus"/>
    <property type="evidence" value="ECO:0007669"/>
    <property type="project" value="TreeGrafter"/>
</dbReference>
<dbReference type="GO" id="GO:0006606">
    <property type="term" value="P:protein import into nucleus"/>
    <property type="evidence" value="ECO:0007669"/>
    <property type="project" value="TreeGrafter"/>
</dbReference>
<evidence type="ECO:0000313" key="2">
    <source>
        <dbReference type="EMBL" id="RUS75552.1"/>
    </source>
</evidence>
<feature type="domain" description="Nucleoporin Nup188 N-terminal" evidence="1">
    <location>
        <begin position="30"/>
        <end position="383"/>
    </location>
</feature>
<proteinExistence type="predicted"/>
<dbReference type="Pfam" id="PF10487">
    <property type="entry name" value="Nup188_N"/>
    <property type="match status" value="1"/>
</dbReference>
<dbReference type="GO" id="GO:0044611">
    <property type="term" value="C:nuclear pore inner ring"/>
    <property type="evidence" value="ECO:0007669"/>
    <property type="project" value="TreeGrafter"/>
</dbReference>
<protein>
    <recommendedName>
        <fullName evidence="1">Nucleoporin Nup188 N-terminal domain-containing protein</fullName>
    </recommendedName>
</protein>
<dbReference type="PANTHER" id="PTHR31431">
    <property type="entry name" value="NUCLEOPORIN NUP188 HOMOLOG"/>
    <property type="match status" value="1"/>
</dbReference>
<accession>A0A3S1BV30</accession>
<dbReference type="InterPro" id="IPR018864">
    <property type="entry name" value="Nucleoporin_Nup188_N"/>
</dbReference>
<keyword evidence="3" id="KW-1185">Reference proteome</keyword>
<dbReference type="EMBL" id="RQTK01000730">
    <property type="protein sequence ID" value="RUS75552.1"/>
    <property type="molecule type" value="Genomic_DNA"/>
</dbReference>